<protein>
    <recommendedName>
        <fullName evidence="1">CoA-binding domain-containing protein</fullName>
    </recommendedName>
</protein>
<evidence type="ECO:0000259" key="1">
    <source>
        <dbReference type="SMART" id="SM00881"/>
    </source>
</evidence>
<dbReference type="PANTHER" id="PTHR33303:SF2">
    <property type="entry name" value="COA-BINDING DOMAIN-CONTAINING PROTEIN"/>
    <property type="match status" value="1"/>
</dbReference>
<keyword evidence="3" id="KW-1185">Reference proteome</keyword>
<dbReference type="GeneID" id="98915622"/>
<dbReference type="Pfam" id="PF13380">
    <property type="entry name" value="CoA_binding_2"/>
    <property type="match status" value="1"/>
</dbReference>
<evidence type="ECO:0000313" key="3">
    <source>
        <dbReference type="Proteomes" id="UP000295515"/>
    </source>
</evidence>
<name>A0A4R3Z0E6_9FIRM</name>
<dbReference type="PANTHER" id="PTHR33303">
    <property type="entry name" value="CYTOPLASMIC PROTEIN-RELATED"/>
    <property type="match status" value="1"/>
</dbReference>
<dbReference type="InterPro" id="IPR003781">
    <property type="entry name" value="CoA-bd"/>
</dbReference>
<reference evidence="2 3" key="1">
    <citation type="submission" date="2019-03" db="EMBL/GenBank/DDBJ databases">
        <title>Genomic Encyclopedia of Type Strains, Phase IV (KMG-IV): sequencing the most valuable type-strain genomes for metagenomic binning, comparative biology and taxonomic classification.</title>
        <authorList>
            <person name="Goeker M."/>
        </authorList>
    </citation>
    <scope>NUCLEOTIDE SEQUENCE [LARGE SCALE GENOMIC DNA]</scope>
    <source>
        <strain evidence="2 3">DSM 29487</strain>
    </source>
</reference>
<evidence type="ECO:0000313" key="2">
    <source>
        <dbReference type="EMBL" id="TCV98571.1"/>
    </source>
</evidence>
<feature type="domain" description="CoA-binding" evidence="1">
    <location>
        <begin position="6"/>
        <end position="99"/>
    </location>
</feature>
<sequence>MNPKDILNMYYHFAVVGVSQNKEKYGYKIFKRLLEKNKQVYGISPVYKEIEDHPIYPSLEAVEQPIDVVVFVVNKNYVYDYVDEMVGLGIHYAWMQPGTYDDELLEYMKNVGVTPILACVLVETSE</sequence>
<proteinExistence type="predicted"/>
<accession>A0A4R3Z0E6</accession>
<dbReference type="Gene3D" id="3.40.50.720">
    <property type="entry name" value="NAD(P)-binding Rossmann-like Domain"/>
    <property type="match status" value="1"/>
</dbReference>
<dbReference type="Proteomes" id="UP000295515">
    <property type="component" value="Unassembled WGS sequence"/>
</dbReference>
<dbReference type="RefSeq" id="WP_066451045.1">
    <property type="nucleotide sequence ID" value="NZ_JANKBF010000007.1"/>
</dbReference>
<gene>
    <name evidence="2" type="ORF">EDD60_11267</name>
</gene>
<dbReference type="AlphaFoldDB" id="A0A4R3Z0E6"/>
<dbReference type="InterPro" id="IPR036291">
    <property type="entry name" value="NAD(P)-bd_dom_sf"/>
</dbReference>
<organism evidence="2 3">
    <name type="scientific">Longibaculum muris</name>
    <dbReference type="NCBI Taxonomy" id="1796628"/>
    <lineage>
        <taxon>Bacteria</taxon>
        <taxon>Bacillati</taxon>
        <taxon>Bacillota</taxon>
        <taxon>Erysipelotrichia</taxon>
        <taxon>Erysipelotrichales</taxon>
        <taxon>Coprobacillaceae</taxon>
        <taxon>Longibaculum</taxon>
    </lineage>
</organism>
<dbReference type="SMART" id="SM00881">
    <property type="entry name" value="CoA_binding"/>
    <property type="match status" value="1"/>
</dbReference>
<dbReference type="SUPFAM" id="SSF51735">
    <property type="entry name" value="NAD(P)-binding Rossmann-fold domains"/>
    <property type="match status" value="1"/>
</dbReference>
<comment type="caution">
    <text evidence="2">The sequence shown here is derived from an EMBL/GenBank/DDBJ whole genome shotgun (WGS) entry which is preliminary data.</text>
</comment>
<dbReference type="EMBL" id="SMCQ01000012">
    <property type="protein sequence ID" value="TCV98571.1"/>
    <property type="molecule type" value="Genomic_DNA"/>
</dbReference>